<dbReference type="RefSeq" id="WP_084755405.1">
    <property type="nucleotide sequence ID" value="NZ_FRAP01000015.1"/>
</dbReference>
<accession>A0A1M6WQP6</accession>
<gene>
    <name evidence="4" type="ORF">SAMN05443637_11552</name>
</gene>
<dbReference type="InterPro" id="IPR036291">
    <property type="entry name" value="NAD(P)-bd_dom_sf"/>
</dbReference>
<evidence type="ECO:0000313" key="4">
    <source>
        <dbReference type="EMBL" id="SHK96063.1"/>
    </source>
</evidence>
<dbReference type="GO" id="GO:0016616">
    <property type="term" value="F:oxidoreductase activity, acting on the CH-OH group of donors, NAD or NADP as acceptor"/>
    <property type="evidence" value="ECO:0007669"/>
    <property type="project" value="TreeGrafter"/>
</dbReference>
<evidence type="ECO:0000256" key="1">
    <source>
        <dbReference type="ARBA" id="ARBA00006484"/>
    </source>
</evidence>
<dbReference type="EMBL" id="FRAP01000015">
    <property type="protein sequence ID" value="SHK96063.1"/>
    <property type="molecule type" value="Genomic_DNA"/>
</dbReference>
<comment type="similarity">
    <text evidence="1">Belongs to the short-chain dehydrogenases/reductases (SDR) family.</text>
</comment>
<dbReference type="PANTHER" id="PTHR42760:SF133">
    <property type="entry name" value="3-OXOACYL-[ACYL-CARRIER-PROTEIN] REDUCTASE"/>
    <property type="match status" value="1"/>
</dbReference>
<dbReference type="FunFam" id="3.40.50.720:FF:000084">
    <property type="entry name" value="Short-chain dehydrogenase reductase"/>
    <property type="match status" value="1"/>
</dbReference>
<dbReference type="PRINTS" id="PR00081">
    <property type="entry name" value="GDHRDH"/>
</dbReference>
<organism evidence="4 5">
    <name type="scientific">Pseudonocardia thermophila</name>
    <dbReference type="NCBI Taxonomy" id="1848"/>
    <lineage>
        <taxon>Bacteria</taxon>
        <taxon>Bacillati</taxon>
        <taxon>Actinomycetota</taxon>
        <taxon>Actinomycetes</taxon>
        <taxon>Pseudonocardiales</taxon>
        <taxon>Pseudonocardiaceae</taxon>
        <taxon>Pseudonocardia</taxon>
    </lineage>
</organism>
<evidence type="ECO:0000256" key="2">
    <source>
        <dbReference type="ARBA" id="ARBA00023002"/>
    </source>
</evidence>
<evidence type="ECO:0000313" key="5">
    <source>
        <dbReference type="Proteomes" id="UP000184363"/>
    </source>
</evidence>
<dbReference type="Gene3D" id="3.40.50.720">
    <property type="entry name" value="NAD(P)-binding Rossmann-like Domain"/>
    <property type="match status" value="1"/>
</dbReference>
<dbReference type="Pfam" id="PF13561">
    <property type="entry name" value="adh_short_C2"/>
    <property type="match status" value="1"/>
</dbReference>
<dbReference type="SUPFAM" id="SSF51735">
    <property type="entry name" value="NAD(P)-binding Rossmann-fold domains"/>
    <property type="match status" value="1"/>
</dbReference>
<dbReference type="InterPro" id="IPR002347">
    <property type="entry name" value="SDR_fam"/>
</dbReference>
<proteinExistence type="inferred from homology"/>
<dbReference type="AlphaFoldDB" id="A0A1M6WQP6"/>
<dbReference type="InterPro" id="IPR057326">
    <property type="entry name" value="KR_dom"/>
</dbReference>
<feature type="domain" description="Ketoreductase" evidence="3">
    <location>
        <begin position="26"/>
        <end position="198"/>
    </location>
</feature>
<dbReference type="PRINTS" id="PR00080">
    <property type="entry name" value="SDRFAMILY"/>
</dbReference>
<sequence>MSTPDRPLSATPAPAVPELPRDLGGQVAIVTGGLSGIGAGIAAHLRARGARVVVGDLTGPVDPAETDGVLAVRCDVRTEDDVVSLVELAAAQGGVHVLVNCAGISRKQPITELTLENWSAVIDTNLRGAVLAIKHASRRMIAQRSGSIVNIASIAGIATLDAQNTAYVASKGALMALTRSLVYELAPHGVRINCVAPGLVETPILTGMTQQWKGARVARIPTGRMGEINEIAATVGFLASGASTYVNGQTLVVDGGMTAVSYLSPAARAGEETR</sequence>
<dbReference type="PANTHER" id="PTHR42760">
    <property type="entry name" value="SHORT-CHAIN DEHYDROGENASES/REDUCTASES FAMILY MEMBER"/>
    <property type="match status" value="1"/>
</dbReference>
<dbReference type="SMART" id="SM00822">
    <property type="entry name" value="PKS_KR"/>
    <property type="match status" value="1"/>
</dbReference>
<dbReference type="Proteomes" id="UP000184363">
    <property type="component" value="Unassembled WGS sequence"/>
</dbReference>
<protein>
    <submittedName>
        <fullName evidence="4">3-oxoacyl-[acyl-carrier protein] reductase</fullName>
    </submittedName>
</protein>
<dbReference type="STRING" id="1848.SAMN05443637_11552"/>
<dbReference type="OrthoDB" id="4380821at2"/>
<reference evidence="4 5" key="1">
    <citation type="submission" date="2016-11" db="EMBL/GenBank/DDBJ databases">
        <authorList>
            <person name="Jaros S."/>
            <person name="Januszkiewicz K."/>
            <person name="Wedrychowicz H."/>
        </authorList>
    </citation>
    <scope>NUCLEOTIDE SEQUENCE [LARGE SCALE GENOMIC DNA]</scope>
    <source>
        <strain evidence="4 5">DSM 43832</strain>
    </source>
</reference>
<dbReference type="CDD" id="cd05233">
    <property type="entry name" value="SDR_c"/>
    <property type="match status" value="1"/>
</dbReference>
<keyword evidence="5" id="KW-1185">Reference proteome</keyword>
<evidence type="ECO:0000259" key="3">
    <source>
        <dbReference type="SMART" id="SM00822"/>
    </source>
</evidence>
<name>A0A1M6WQP6_PSETH</name>
<keyword evidence="2" id="KW-0560">Oxidoreductase</keyword>